<proteinExistence type="inferred from homology"/>
<sequence length="495" mass="53957">MLLVDRRQGAQTKPAQLPAAAAEPLPPPAPGNCTPELRRRIGWGVATAAYQVEGGWDEGGRSPSVWDVFAHKPGTTAGGATGDVACDMYHKYEEDFELMARLGIRHYRLSLSWSRLLPQGGAGTPVSPEGLAFYNRLIDAMLARGIEPYVTLYHWDLPQVLQDAYGGFLDGARFVPDFAYYAAAAFEAFGGRVKNWITFNEPWVVCKLHYGDGTFAPGIPFGLAGQYACGHTLLLAHAAAAALYARQYYKPSQRGRLGVALSMTWHEPGSASEADARAAQNARDSEIGWFADPLFGGDYPESLRRTVGAALPAFSDAERAAFAAHPLDFLGINFYTARYAFSDGTPWGFAPSETDAAGAPIGPRAQSSWLLVVPWAFRRLLLYVSGRYGGPEVFVTENGVSVPGEAGVADPAAAARDAFRTDFYRGYLDSLCTAVAEGANVTRYFAWSFMDNFEWRMGYTERFGIVAVNFTDPARPRTVKDSARYLAQHFFRAGA</sequence>
<evidence type="ECO:0000256" key="4">
    <source>
        <dbReference type="ARBA" id="ARBA00023295"/>
    </source>
</evidence>
<evidence type="ECO:0000256" key="7">
    <source>
        <dbReference type="SAM" id="MobiDB-lite"/>
    </source>
</evidence>
<gene>
    <name evidence="8" type="ORF">Rsub_03672</name>
</gene>
<evidence type="ECO:0000313" key="9">
    <source>
        <dbReference type="Proteomes" id="UP000247498"/>
    </source>
</evidence>
<dbReference type="FunFam" id="3.20.20.80:FF:000041">
    <property type="entry name" value="Beta-glucosidase 7"/>
    <property type="match status" value="1"/>
</dbReference>
<dbReference type="Gene3D" id="3.20.20.80">
    <property type="entry name" value="Glycosidases"/>
    <property type="match status" value="1"/>
</dbReference>
<dbReference type="AlphaFoldDB" id="A0A2V0NT13"/>
<dbReference type="STRING" id="307507.A0A2V0NT13"/>
<protein>
    <recommendedName>
        <fullName evidence="2">beta-glucosidase</fullName>
        <ecNumber evidence="2">3.2.1.21</ecNumber>
    </recommendedName>
</protein>
<evidence type="ECO:0000313" key="8">
    <source>
        <dbReference type="EMBL" id="GBF90818.1"/>
    </source>
</evidence>
<keyword evidence="4" id="KW-0326">Glycosidase</keyword>
<dbReference type="EMBL" id="BDRX01000020">
    <property type="protein sequence ID" value="GBF90818.1"/>
    <property type="molecule type" value="Genomic_DNA"/>
</dbReference>
<dbReference type="OrthoDB" id="65569at2759"/>
<evidence type="ECO:0000256" key="1">
    <source>
        <dbReference type="ARBA" id="ARBA00010838"/>
    </source>
</evidence>
<dbReference type="GO" id="GO:0008422">
    <property type="term" value="F:beta-glucosidase activity"/>
    <property type="evidence" value="ECO:0007669"/>
    <property type="project" value="TreeGrafter"/>
</dbReference>
<evidence type="ECO:0000256" key="2">
    <source>
        <dbReference type="ARBA" id="ARBA00012744"/>
    </source>
</evidence>
<feature type="compositionally biased region" description="Low complexity" evidence="7">
    <location>
        <begin position="14"/>
        <end position="23"/>
    </location>
</feature>
<dbReference type="PROSITE" id="PS00572">
    <property type="entry name" value="GLYCOSYL_HYDROL_F1_1"/>
    <property type="match status" value="1"/>
</dbReference>
<evidence type="ECO:0000256" key="5">
    <source>
        <dbReference type="PROSITE-ProRule" id="PRU10055"/>
    </source>
</evidence>
<dbReference type="InterPro" id="IPR017853">
    <property type="entry name" value="GH"/>
</dbReference>
<reference evidence="8 9" key="1">
    <citation type="journal article" date="2018" name="Sci. Rep.">
        <title>Raphidocelis subcapitata (=Pseudokirchneriella subcapitata) provides an insight into genome evolution and environmental adaptations in the Sphaeropleales.</title>
        <authorList>
            <person name="Suzuki S."/>
            <person name="Yamaguchi H."/>
            <person name="Nakajima N."/>
            <person name="Kawachi M."/>
        </authorList>
    </citation>
    <scope>NUCLEOTIDE SEQUENCE [LARGE SCALE GENOMIC DNA]</scope>
    <source>
        <strain evidence="8 9">NIES-35</strain>
    </source>
</reference>
<evidence type="ECO:0000256" key="3">
    <source>
        <dbReference type="ARBA" id="ARBA00022801"/>
    </source>
</evidence>
<dbReference type="PRINTS" id="PR00131">
    <property type="entry name" value="GLHYDRLASE1"/>
</dbReference>
<evidence type="ECO:0000256" key="6">
    <source>
        <dbReference type="RuleBase" id="RU003690"/>
    </source>
</evidence>
<keyword evidence="9" id="KW-1185">Reference proteome</keyword>
<dbReference type="PANTHER" id="PTHR10353">
    <property type="entry name" value="GLYCOSYL HYDROLASE"/>
    <property type="match status" value="1"/>
</dbReference>
<keyword evidence="3" id="KW-0378">Hydrolase</keyword>
<dbReference type="Proteomes" id="UP000247498">
    <property type="component" value="Unassembled WGS sequence"/>
</dbReference>
<dbReference type="FunCoup" id="A0A2V0NT13">
    <property type="interactions" value="889"/>
</dbReference>
<accession>A0A2V0NT13</accession>
<dbReference type="InterPro" id="IPR018120">
    <property type="entry name" value="Glyco_hydro_1_AS"/>
</dbReference>
<feature type="active site" description="Nucleophile" evidence="5">
    <location>
        <position position="397"/>
    </location>
</feature>
<dbReference type="PANTHER" id="PTHR10353:SF36">
    <property type="entry name" value="LP05116P"/>
    <property type="match status" value="1"/>
</dbReference>
<dbReference type="GO" id="GO:0005975">
    <property type="term" value="P:carbohydrate metabolic process"/>
    <property type="evidence" value="ECO:0007669"/>
    <property type="project" value="InterPro"/>
</dbReference>
<name>A0A2V0NT13_9CHLO</name>
<dbReference type="EC" id="3.2.1.21" evidence="2"/>
<dbReference type="InParanoid" id="A0A2V0NT13"/>
<dbReference type="Pfam" id="PF00232">
    <property type="entry name" value="Glyco_hydro_1"/>
    <property type="match status" value="1"/>
</dbReference>
<comment type="similarity">
    <text evidence="1 6">Belongs to the glycosyl hydrolase 1 family.</text>
</comment>
<dbReference type="SUPFAM" id="SSF51445">
    <property type="entry name" value="(Trans)glycosidases"/>
    <property type="match status" value="1"/>
</dbReference>
<feature type="region of interest" description="Disordered" evidence="7">
    <location>
        <begin position="1"/>
        <end position="34"/>
    </location>
</feature>
<comment type="caution">
    <text evidence="8">The sequence shown here is derived from an EMBL/GenBank/DDBJ whole genome shotgun (WGS) entry which is preliminary data.</text>
</comment>
<dbReference type="InterPro" id="IPR001360">
    <property type="entry name" value="Glyco_hydro_1"/>
</dbReference>
<organism evidence="8 9">
    <name type="scientific">Raphidocelis subcapitata</name>
    <dbReference type="NCBI Taxonomy" id="307507"/>
    <lineage>
        <taxon>Eukaryota</taxon>
        <taxon>Viridiplantae</taxon>
        <taxon>Chlorophyta</taxon>
        <taxon>core chlorophytes</taxon>
        <taxon>Chlorophyceae</taxon>
        <taxon>CS clade</taxon>
        <taxon>Sphaeropleales</taxon>
        <taxon>Selenastraceae</taxon>
        <taxon>Raphidocelis</taxon>
    </lineage>
</organism>